<dbReference type="Proteomes" id="UP000008022">
    <property type="component" value="Unassembled WGS sequence"/>
</dbReference>
<dbReference type="Gramene" id="ORUFI07G10310.1">
    <property type="protein sequence ID" value="ORUFI07G10310.1"/>
    <property type="gene ID" value="ORUFI07G10310"/>
</dbReference>
<evidence type="ECO:0000313" key="2">
    <source>
        <dbReference type="Proteomes" id="UP000008022"/>
    </source>
</evidence>
<dbReference type="HOGENOM" id="CLU_3435905_0_0_1"/>
<reference evidence="1" key="2">
    <citation type="submission" date="2015-06" db="UniProtKB">
        <authorList>
            <consortium name="EnsemblPlants"/>
        </authorList>
    </citation>
    <scope>IDENTIFICATION</scope>
</reference>
<evidence type="ECO:0000313" key="1">
    <source>
        <dbReference type="EnsemblPlants" id="ORUFI07G10310.1"/>
    </source>
</evidence>
<dbReference type="EnsemblPlants" id="ORUFI07G10310.1">
    <property type="protein sequence ID" value="ORUFI07G10310.1"/>
    <property type="gene ID" value="ORUFI07G10310"/>
</dbReference>
<keyword evidence="2" id="KW-1185">Reference proteome</keyword>
<sequence>MAKQRPGRHAEGR</sequence>
<name>A0A0E0Q6N5_ORYRU</name>
<proteinExistence type="predicted"/>
<organism evidence="1 2">
    <name type="scientific">Oryza rufipogon</name>
    <name type="common">Brownbeard rice</name>
    <name type="synonym">Asian wild rice</name>
    <dbReference type="NCBI Taxonomy" id="4529"/>
    <lineage>
        <taxon>Eukaryota</taxon>
        <taxon>Viridiplantae</taxon>
        <taxon>Streptophyta</taxon>
        <taxon>Embryophyta</taxon>
        <taxon>Tracheophyta</taxon>
        <taxon>Spermatophyta</taxon>
        <taxon>Magnoliopsida</taxon>
        <taxon>Liliopsida</taxon>
        <taxon>Poales</taxon>
        <taxon>Poaceae</taxon>
        <taxon>BOP clade</taxon>
        <taxon>Oryzoideae</taxon>
        <taxon>Oryzeae</taxon>
        <taxon>Oryzinae</taxon>
        <taxon>Oryza</taxon>
    </lineage>
</organism>
<accession>A0A0E0Q6N5</accession>
<reference evidence="2" key="1">
    <citation type="submission" date="2013-06" db="EMBL/GenBank/DDBJ databases">
        <authorList>
            <person name="Zhao Q."/>
        </authorList>
    </citation>
    <scope>NUCLEOTIDE SEQUENCE</scope>
    <source>
        <strain evidence="2">cv. W1943</strain>
    </source>
</reference>
<protein>
    <submittedName>
        <fullName evidence="1">Uncharacterized protein</fullName>
    </submittedName>
</protein>